<dbReference type="EMBL" id="BAABME010015594">
    <property type="protein sequence ID" value="GAA0142002.1"/>
    <property type="molecule type" value="Genomic_DNA"/>
</dbReference>
<accession>A0AAV3NWC8</accession>
<gene>
    <name evidence="1" type="ORF">LIER_35493</name>
</gene>
<reference evidence="1 2" key="1">
    <citation type="submission" date="2024-01" db="EMBL/GenBank/DDBJ databases">
        <title>The complete chloroplast genome sequence of Lithospermum erythrorhizon: insights into the phylogenetic relationship among Boraginaceae species and the maternal lineages of purple gromwells.</title>
        <authorList>
            <person name="Okada T."/>
            <person name="Watanabe K."/>
        </authorList>
    </citation>
    <scope>NUCLEOTIDE SEQUENCE [LARGE SCALE GENOMIC DNA]</scope>
</reference>
<protein>
    <submittedName>
        <fullName evidence="1">Uncharacterized protein</fullName>
    </submittedName>
</protein>
<proteinExistence type="predicted"/>
<keyword evidence="2" id="KW-1185">Reference proteome</keyword>
<comment type="caution">
    <text evidence="1">The sequence shown here is derived from an EMBL/GenBank/DDBJ whole genome shotgun (WGS) entry which is preliminary data.</text>
</comment>
<dbReference type="Proteomes" id="UP001454036">
    <property type="component" value="Unassembled WGS sequence"/>
</dbReference>
<sequence>MVRHPHKGQSTVSQRPAATLTLVVSPIPFAMWRIGLVRKLPRAEGGGEYAIVAVDDFQQMGRGGSVKENKR</sequence>
<evidence type="ECO:0000313" key="2">
    <source>
        <dbReference type="Proteomes" id="UP001454036"/>
    </source>
</evidence>
<organism evidence="1 2">
    <name type="scientific">Lithospermum erythrorhizon</name>
    <name type="common">Purple gromwell</name>
    <name type="synonym">Lithospermum officinale var. erythrorhizon</name>
    <dbReference type="NCBI Taxonomy" id="34254"/>
    <lineage>
        <taxon>Eukaryota</taxon>
        <taxon>Viridiplantae</taxon>
        <taxon>Streptophyta</taxon>
        <taxon>Embryophyta</taxon>
        <taxon>Tracheophyta</taxon>
        <taxon>Spermatophyta</taxon>
        <taxon>Magnoliopsida</taxon>
        <taxon>eudicotyledons</taxon>
        <taxon>Gunneridae</taxon>
        <taxon>Pentapetalae</taxon>
        <taxon>asterids</taxon>
        <taxon>lamiids</taxon>
        <taxon>Boraginales</taxon>
        <taxon>Boraginaceae</taxon>
        <taxon>Boraginoideae</taxon>
        <taxon>Lithospermeae</taxon>
        <taxon>Lithospermum</taxon>
    </lineage>
</organism>
<dbReference type="AlphaFoldDB" id="A0AAV3NWC8"/>
<name>A0AAV3NWC8_LITER</name>
<evidence type="ECO:0000313" key="1">
    <source>
        <dbReference type="EMBL" id="GAA0142002.1"/>
    </source>
</evidence>